<evidence type="ECO:0000256" key="1">
    <source>
        <dbReference type="ARBA" id="ARBA00005725"/>
    </source>
</evidence>
<feature type="domain" description="NmrA-like" evidence="4">
    <location>
        <begin position="3"/>
        <end position="129"/>
    </location>
</feature>
<evidence type="ECO:0000313" key="5">
    <source>
        <dbReference type="EMBL" id="RFU23862.1"/>
    </source>
</evidence>
<protein>
    <recommendedName>
        <fullName evidence="4">NmrA-like domain-containing protein</fullName>
    </recommendedName>
</protein>
<name>A0A3E2GRZ4_SCYLI</name>
<dbReference type="OrthoDB" id="10000533at2759"/>
<dbReference type="SUPFAM" id="SSF51735">
    <property type="entry name" value="NAD(P)-binding Rossmann-fold domains"/>
    <property type="match status" value="1"/>
</dbReference>
<keyword evidence="3" id="KW-0560">Oxidoreductase</keyword>
<feature type="non-terminal residue" evidence="5">
    <location>
        <position position="317"/>
    </location>
</feature>
<dbReference type="PANTHER" id="PTHR47706:SF4">
    <property type="entry name" value="NMRA-LIKE DOMAIN-CONTAINING PROTEIN"/>
    <property type="match status" value="1"/>
</dbReference>
<evidence type="ECO:0000313" key="6">
    <source>
        <dbReference type="Proteomes" id="UP000258309"/>
    </source>
</evidence>
<dbReference type="InterPro" id="IPR008030">
    <property type="entry name" value="NmrA-like"/>
</dbReference>
<dbReference type="GO" id="GO:0016491">
    <property type="term" value="F:oxidoreductase activity"/>
    <property type="evidence" value="ECO:0007669"/>
    <property type="project" value="UniProtKB-KW"/>
</dbReference>
<organism evidence="5 6">
    <name type="scientific">Scytalidium lignicola</name>
    <name type="common">Hyphomycete</name>
    <dbReference type="NCBI Taxonomy" id="5539"/>
    <lineage>
        <taxon>Eukaryota</taxon>
        <taxon>Fungi</taxon>
        <taxon>Dikarya</taxon>
        <taxon>Ascomycota</taxon>
        <taxon>Pezizomycotina</taxon>
        <taxon>Leotiomycetes</taxon>
        <taxon>Leotiomycetes incertae sedis</taxon>
        <taxon>Scytalidium</taxon>
    </lineage>
</organism>
<sequence>MVRIAVAGGSGSIASEIISVLAATGKHKILILSRKDTPLTENLPGVTCIKTDYDDQRQLATILNNVHTVLSFVPAHTDPEAVVQKALIDAAIVAGVKRFAPSEWGTSNFEEMPWYASKAKVRAYLAEINREKKVLEYSLFQPGGISDCLVPTGTSTKALSLMPFRIDFLNRRAIVLQGQDSSFTLTTIKDLANVVSRAVEFEGEWPVVGGVNGTTLPTSRILETGAKVRGGAPFDITTLKEEDVRAGNILSSWIPKIEVPGVPPEQNEYFSKMVFIGSLLSGIHESWVVSNEWNQLLPDYKFMDVEDFLAKHWSGQP</sequence>
<dbReference type="EMBL" id="NCSJ02000575">
    <property type="protein sequence ID" value="RFU23862.1"/>
    <property type="molecule type" value="Genomic_DNA"/>
</dbReference>
<evidence type="ECO:0000256" key="2">
    <source>
        <dbReference type="ARBA" id="ARBA00022857"/>
    </source>
</evidence>
<reference evidence="5 6" key="1">
    <citation type="submission" date="2018-05" db="EMBL/GenBank/DDBJ databases">
        <title>Draft genome sequence of Scytalidium lignicola DSM 105466, a ubiquitous saprotrophic fungus.</title>
        <authorList>
            <person name="Buettner E."/>
            <person name="Gebauer A.M."/>
            <person name="Hofrichter M."/>
            <person name="Liers C."/>
            <person name="Kellner H."/>
        </authorList>
    </citation>
    <scope>NUCLEOTIDE SEQUENCE [LARGE SCALE GENOMIC DNA]</scope>
    <source>
        <strain evidence="5 6">DSM 105466</strain>
    </source>
</reference>
<evidence type="ECO:0000256" key="3">
    <source>
        <dbReference type="ARBA" id="ARBA00023002"/>
    </source>
</evidence>
<dbReference type="InterPro" id="IPR036291">
    <property type="entry name" value="NAD(P)-bd_dom_sf"/>
</dbReference>
<gene>
    <name evidence="5" type="ORF">B7463_g12474</name>
</gene>
<dbReference type="Gene3D" id="3.40.50.720">
    <property type="entry name" value="NAD(P)-binding Rossmann-like Domain"/>
    <property type="match status" value="1"/>
</dbReference>
<accession>A0A3E2GRZ4</accession>
<dbReference type="Proteomes" id="UP000258309">
    <property type="component" value="Unassembled WGS sequence"/>
</dbReference>
<dbReference type="Pfam" id="PF05368">
    <property type="entry name" value="NmrA"/>
    <property type="match status" value="1"/>
</dbReference>
<proteinExistence type="inferred from homology"/>
<evidence type="ECO:0000259" key="4">
    <source>
        <dbReference type="Pfam" id="PF05368"/>
    </source>
</evidence>
<comment type="caution">
    <text evidence="5">The sequence shown here is derived from an EMBL/GenBank/DDBJ whole genome shotgun (WGS) entry which is preliminary data.</text>
</comment>
<keyword evidence="2" id="KW-0521">NADP</keyword>
<keyword evidence="6" id="KW-1185">Reference proteome</keyword>
<dbReference type="OMA" id="HTVLSFM"/>
<comment type="similarity">
    <text evidence="1">Belongs to the NmrA-type oxidoreductase family. Isoflavone reductase subfamily.</text>
</comment>
<feature type="non-terminal residue" evidence="5">
    <location>
        <position position="1"/>
    </location>
</feature>
<dbReference type="InterPro" id="IPR051609">
    <property type="entry name" value="NmrA/Isoflavone_reductase-like"/>
</dbReference>
<dbReference type="PANTHER" id="PTHR47706">
    <property type="entry name" value="NMRA-LIKE FAMILY PROTEIN"/>
    <property type="match status" value="1"/>
</dbReference>
<dbReference type="AlphaFoldDB" id="A0A3E2GRZ4"/>